<organism evidence="2 3">
    <name type="scientific">Rhodopseudomonas pseudopalustris</name>
    <dbReference type="NCBI Taxonomy" id="1513892"/>
    <lineage>
        <taxon>Bacteria</taxon>
        <taxon>Pseudomonadati</taxon>
        <taxon>Pseudomonadota</taxon>
        <taxon>Alphaproteobacteria</taxon>
        <taxon>Hyphomicrobiales</taxon>
        <taxon>Nitrobacteraceae</taxon>
        <taxon>Rhodopseudomonas</taxon>
    </lineage>
</organism>
<protein>
    <submittedName>
        <fullName evidence="2">Uncharacterized protein</fullName>
    </submittedName>
</protein>
<keyword evidence="3" id="KW-1185">Reference proteome</keyword>
<dbReference type="RefSeq" id="WP_092683181.1">
    <property type="nucleotide sequence ID" value="NZ_FODT01000003.1"/>
</dbReference>
<sequence length="91" mass="9867">MSMMSDLFTSGVFVDAVLIVLIVEAFAVVGYWLWRKRGIAPADFLPGMVSGALMLLALRAVLAGAGWFTPTLCLMAAGGAHLIDVLRRWRN</sequence>
<keyword evidence="1" id="KW-0472">Membrane</keyword>
<dbReference type="AlphaFoldDB" id="A0A1H8R4V3"/>
<name>A0A1H8R4V3_9BRAD</name>
<keyword evidence="1" id="KW-1133">Transmembrane helix</keyword>
<evidence type="ECO:0000313" key="2">
    <source>
        <dbReference type="EMBL" id="SEO61422.1"/>
    </source>
</evidence>
<accession>A0A1H8R4V3</accession>
<dbReference type="EMBL" id="FODT01000003">
    <property type="protein sequence ID" value="SEO61422.1"/>
    <property type="molecule type" value="Genomic_DNA"/>
</dbReference>
<feature type="transmembrane region" description="Helical" evidence="1">
    <location>
        <begin position="12"/>
        <end position="32"/>
    </location>
</feature>
<gene>
    <name evidence="2" type="ORF">SAMN05444123_103496</name>
</gene>
<proteinExistence type="predicted"/>
<dbReference type="OrthoDB" id="8005151at2"/>
<reference evidence="3" key="1">
    <citation type="submission" date="2016-10" db="EMBL/GenBank/DDBJ databases">
        <authorList>
            <person name="Varghese N."/>
            <person name="Submissions S."/>
        </authorList>
    </citation>
    <scope>NUCLEOTIDE SEQUENCE [LARGE SCALE GENOMIC DNA]</scope>
    <source>
        <strain evidence="3">DSM 123</strain>
    </source>
</reference>
<keyword evidence="1" id="KW-0812">Transmembrane</keyword>
<evidence type="ECO:0000313" key="3">
    <source>
        <dbReference type="Proteomes" id="UP000199615"/>
    </source>
</evidence>
<dbReference type="Proteomes" id="UP000199615">
    <property type="component" value="Unassembled WGS sequence"/>
</dbReference>
<feature type="transmembrane region" description="Helical" evidence="1">
    <location>
        <begin position="67"/>
        <end position="86"/>
    </location>
</feature>
<evidence type="ECO:0000256" key="1">
    <source>
        <dbReference type="SAM" id="Phobius"/>
    </source>
</evidence>